<name>A0A3B1E2F7_9ZZZZ</name>
<dbReference type="Pfam" id="PF05751">
    <property type="entry name" value="FixH"/>
    <property type="match status" value="1"/>
</dbReference>
<accession>A0A3B1E2F7</accession>
<proteinExistence type="predicted"/>
<evidence type="ECO:0008006" key="3">
    <source>
        <dbReference type="Google" id="ProtNLM"/>
    </source>
</evidence>
<feature type="transmembrane region" description="Helical" evidence="1">
    <location>
        <begin position="12"/>
        <end position="32"/>
    </location>
</feature>
<keyword evidence="1" id="KW-0472">Membrane</keyword>
<keyword evidence="1" id="KW-0812">Transmembrane</keyword>
<dbReference type="AlphaFoldDB" id="A0A3B1E2F7"/>
<keyword evidence="1" id="KW-1133">Transmembrane helix</keyword>
<evidence type="ECO:0000313" key="2">
    <source>
        <dbReference type="EMBL" id="VAX42680.1"/>
    </source>
</evidence>
<dbReference type="EMBL" id="UOGK01000736">
    <property type="protein sequence ID" value="VAX42680.1"/>
    <property type="molecule type" value="Genomic_DNA"/>
</dbReference>
<dbReference type="InterPro" id="IPR008620">
    <property type="entry name" value="FixH"/>
</dbReference>
<sequence>MGKLPPHIVWPGFVVALLGMSITMGTITVLAATRDPASFAVIDDYYEKGLRWDEHKAQLAQNSELGWEVAVEVGEPDALGRRPLVVMVLDREGVPIEGARIEASIYHHAAAKRVETLTLEPGALPGQYQAQADITRQGLWQILLTVSARGKSFTNDRTLDLKW</sequence>
<reference evidence="2" key="1">
    <citation type="submission" date="2018-06" db="EMBL/GenBank/DDBJ databases">
        <authorList>
            <person name="Zhirakovskaya E."/>
        </authorList>
    </citation>
    <scope>NUCLEOTIDE SEQUENCE</scope>
</reference>
<evidence type="ECO:0000256" key="1">
    <source>
        <dbReference type="SAM" id="Phobius"/>
    </source>
</evidence>
<organism evidence="2">
    <name type="scientific">hydrothermal vent metagenome</name>
    <dbReference type="NCBI Taxonomy" id="652676"/>
    <lineage>
        <taxon>unclassified sequences</taxon>
        <taxon>metagenomes</taxon>
        <taxon>ecological metagenomes</taxon>
    </lineage>
</organism>
<protein>
    <recommendedName>
        <fullName evidence="3">Type cbb3 cytochrome oxidase biogenesis protein CcoH</fullName>
    </recommendedName>
</protein>
<gene>
    <name evidence="2" type="ORF">MNBD_PLANCTO03-433</name>
</gene>